<dbReference type="EMBL" id="CAKXZS010000014">
    <property type="protein sequence ID" value="CAH2399192.1"/>
    <property type="molecule type" value="Genomic_DNA"/>
</dbReference>
<reference evidence="1" key="1">
    <citation type="submission" date="2022-03" db="EMBL/GenBank/DDBJ databases">
        <authorList>
            <person name="Brunel B."/>
        </authorList>
    </citation>
    <scope>NUCLEOTIDE SEQUENCE</scope>
    <source>
        <strain evidence="1">STM4922sample</strain>
    </source>
</reference>
<accession>A0ABM9DR99</accession>
<evidence type="ECO:0000313" key="2">
    <source>
        <dbReference type="Proteomes" id="UP001152604"/>
    </source>
</evidence>
<gene>
    <name evidence="1" type="ORF">MES4922_210143</name>
</gene>
<sequence length="185" mass="20481">MKAKLTAETTVYISCLHCDVGKKRVDHLFDDTMPREAGPWQCDDCGGKYKVSVLSSTDVEVEPFDDGKKFVKSYDLLVILPQEKPIYFIVEGGYHSPHEFEDKGKAYFYGEHTCPTNWLQSVEAIVSEGDDDPHGIAEFVRTVDVSGVEHPGGDGEPDWRAVFPEAFGDGQTIDGDLAAKAIPHE</sequence>
<dbReference type="Proteomes" id="UP001152604">
    <property type="component" value="Unassembled WGS sequence"/>
</dbReference>
<keyword evidence="2" id="KW-1185">Reference proteome</keyword>
<organism evidence="1 2">
    <name type="scientific">Mesorhizobium ventifaucium</name>
    <dbReference type="NCBI Taxonomy" id="666020"/>
    <lineage>
        <taxon>Bacteria</taxon>
        <taxon>Pseudomonadati</taxon>
        <taxon>Pseudomonadota</taxon>
        <taxon>Alphaproteobacteria</taxon>
        <taxon>Hyphomicrobiales</taxon>
        <taxon>Phyllobacteriaceae</taxon>
        <taxon>Mesorhizobium</taxon>
    </lineage>
</organism>
<proteinExistence type="predicted"/>
<evidence type="ECO:0000313" key="1">
    <source>
        <dbReference type="EMBL" id="CAH2399192.1"/>
    </source>
</evidence>
<protein>
    <submittedName>
        <fullName evidence="1">Uncharacterized protein</fullName>
    </submittedName>
</protein>
<comment type="caution">
    <text evidence="1">The sequence shown here is derived from an EMBL/GenBank/DDBJ whole genome shotgun (WGS) entry which is preliminary data.</text>
</comment>
<dbReference type="RefSeq" id="WP_254024962.1">
    <property type="nucleotide sequence ID" value="NZ_CAKXZS010000014.1"/>
</dbReference>
<name>A0ABM9DR99_9HYPH</name>